<protein>
    <submittedName>
        <fullName evidence="7">Uncharacterized protein</fullName>
    </submittedName>
</protein>
<keyword evidence="4 6" id="KW-1133">Transmembrane helix</keyword>
<evidence type="ECO:0000256" key="1">
    <source>
        <dbReference type="ARBA" id="ARBA00004141"/>
    </source>
</evidence>
<dbReference type="PANTHER" id="PTHR46285">
    <property type="entry name" value="PROTEINASE INHIBITOR I4, SERPIN (DUF716)-RELATED"/>
    <property type="match status" value="1"/>
</dbReference>
<organism evidence="7 8">
    <name type="scientific">Rehmannia glutinosa</name>
    <name type="common">Chinese foxglove</name>
    <dbReference type="NCBI Taxonomy" id="99300"/>
    <lineage>
        <taxon>Eukaryota</taxon>
        <taxon>Viridiplantae</taxon>
        <taxon>Streptophyta</taxon>
        <taxon>Embryophyta</taxon>
        <taxon>Tracheophyta</taxon>
        <taxon>Spermatophyta</taxon>
        <taxon>Magnoliopsida</taxon>
        <taxon>eudicotyledons</taxon>
        <taxon>Gunneridae</taxon>
        <taxon>Pentapetalae</taxon>
        <taxon>asterids</taxon>
        <taxon>lamiids</taxon>
        <taxon>Lamiales</taxon>
        <taxon>Orobanchaceae</taxon>
        <taxon>Rehmannieae</taxon>
        <taxon>Rehmannia</taxon>
    </lineage>
</organism>
<accession>A0ABR0X1B6</accession>
<feature type="transmembrane region" description="Helical" evidence="6">
    <location>
        <begin position="160"/>
        <end position="177"/>
    </location>
</feature>
<feature type="transmembrane region" description="Helical" evidence="6">
    <location>
        <begin position="130"/>
        <end position="148"/>
    </location>
</feature>
<dbReference type="EMBL" id="JABTTQ020000006">
    <property type="protein sequence ID" value="KAK6153048.1"/>
    <property type="molecule type" value="Genomic_DNA"/>
</dbReference>
<gene>
    <name evidence="7" type="ORF">DH2020_012687</name>
</gene>
<dbReference type="Pfam" id="PF04819">
    <property type="entry name" value="DUF716"/>
    <property type="match status" value="1"/>
</dbReference>
<feature type="transmembrane region" description="Helical" evidence="6">
    <location>
        <begin position="6"/>
        <end position="25"/>
    </location>
</feature>
<evidence type="ECO:0000256" key="5">
    <source>
        <dbReference type="ARBA" id="ARBA00023136"/>
    </source>
</evidence>
<reference evidence="7 8" key="1">
    <citation type="journal article" date="2021" name="Comput. Struct. Biotechnol. J.">
        <title>De novo genome assembly of the potent medicinal plant Rehmannia glutinosa using nanopore technology.</title>
        <authorList>
            <person name="Ma L."/>
            <person name="Dong C."/>
            <person name="Song C."/>
            <person name="Wang X."/>
            <person name="Zheng X."/>
            <person name="Niu Y."/>
            <person name="Chen S."/>
            <person name="Feng W."/>
        </authorList>
    </citation>
    <scope>NUCLEOTIDE SEQUENCE [LARGE SCALE GENOMIC DNA]</scope>
    <source>
        <strain evidence="7">DH-2019</strain>
    </source>
</reference>
<evidence type="ECO:0000313" key="8">
    <source>
        <dbReference type="Proteomes" id="UP001318860"/>
    </source>
</evidence>
<evidence type="ECO:0000256" key="4">
    <source>
        <dbReference type="ARBA" id="ARBA00022989"/>
    </source>
</evidence>
<evidence type="ECO:0000256" key="6">
    <source>
        <dbReference type="SAM" id="Phobius"/>
    </source>
</evidence>
<keyword evidence="3 6" id="KW-0812">Transmembrane</keyword>
<evidence type="ECO:0000256" key="2">
    <source>
        <dbReference type="ARBA" id="ARBA00006948"/>
    </source>
</evidence>
<dbReference type="PANTHER" id="PTHR46285:SF7">
    <property type="entry name" value="OS06G0238900 PROTEIN"/>
    <property type="match status" value="1"/>
</dbReference>
<comment type="similarity">
    <text evidence="2">Belongs to the TMEM45 family.</text>
</comment>
<comment type="subcellular location">
    <subcellularLocation>
        <location evidence="1">Membrane</location>
        <topology evidence="1">Multi-pass membrane protein</topology>
    </subcellularLocation>
</comment>
<feature type="transmembrane region" description="Helical" evidence="6">
    <location>
        <begin position="63"/>
        <end position="83"/>
    </location>
</feature>
<feature type="transmembrane region" description="Helical" evidence="6">
    <location>
        <begin position="247"/>
        <end position="267"/>
    </location>
</feature>
<feature type="transmembrane region" description="Helical" evidence="6">
    <location>
        <begin position="189"/>
        <end position="210"/>
    </location>
</feature>
<name>A0ABR0X1B6_REHGL</name>
<evidence type="ECO:0000256" key="3">
    <source>
        <dbReference type="ARBA" id="ARBA00022692"/>
    </source>
</evidence>
<comment type="caution">
    <text evidence="7">The sequence shown here is derived from an EMBL/GenBank/DDBJ whole genome shotgun (WGS) entry which is preliminary data.</text>
</comment>
<proteinExistence type="inferred from homology"/>
<sequence>MGLFTYTVAGGAVIVIGAWESLISVSESLNQNPSSLSSSQLPASPPQNVNRPMPKTTSFSSTVTFLLISVLSLLFIVNSFISLSDAVSSKDNVGFALQLEVISVEFLFLLYSVLGILTNIKDSFRFPLKLLNVIYAFAFGEEFLLFYTQNKDPSGIENRYYDLILVPIAICLFSTVLELKSPKSTYPRLARGLGLVLQGMWTLQMGFSFYSNLITNGCALHERSRGNYTIKCKGHPEYHRGRAIATLQFNCYLALFVTLAVAFYSVFCKKYGINREFMRYKPLGVGDGGETNGQFTLESDDEDDRDGVKEVRSVEMQNAIVVVPESSVNGYGSHH</sequence>
<dbReference type="Proteomes" id="UP001318860">
    <property type="component" value="Unassembled WGS sequence"/>
</dbReference>
<feature type="transmembrane region" description="Helical" evidence="6">
    <location>
        <begin position="95"/>
        <end position="118"/>
    </location>
</feature>
<evidence type="ECO:0000313" key="7">
    <source>
        <dbReference type="EMBL" id="KAK6153048.1"/>
    </source>
</evidence>
<dbReference type="InterPro" id="IPR006904">
    <property type="entry name" value="DUF716"/>
</dbReference>
<keyword evidence="8" id="KW-1185">Reference proteome</keyword>
<keyword evidence="5 6" id="KW-0472">Membrane</keyword>